<protein>
    <submittedName>
        <fullName evidence="4">Cell envelope biogenesis protein AsmA</fullName>
    </submittedName>
</protein>
<dbReference type="RefSeq" id="WP_167528043.1">
    <property type="nucleotide sequence ID" value="NZ_AP021874.1"/>
</dbReference>
<proteinExistence type="predicted"/>
<dbReference type="EMBL" id="AP021874">
    <property type="protein sequence ID" value="BBO72514.1"/>
    <property type="molecule type" value="Genomic_DNA"/>
</dbReference>
<dbReference type="KEGG" id="dalk:DSCA_64440"/>
<name>A0A5K7Z202_9BACT</name>
<keyword evidence="2" id="KW-0472">Membrane</keyword>
<keyword evidence="2" id="KW-1133">Transmembrane helix</keyword>
<dbReference type="AlphaFoldDB" id="A0A5K7Z202"/>
<evidence type="ECO:0000313" key="4">
    <source>
        <dbReference type="EMBL" id="BBO72514.1"/>
    </source>
</evidence>
<evidence type="ECO:0000256" key="1">
    <source>
        <dbReference type="SAM" id="MobiDB-lite"/>
    </source>
</evidence>
<evidence type="ECO:0000256" key="2">
    <source>
        <dbReference type="SAM" id="Phobius"/>
    </source>
</evidence>
<feature type="domain" description="AsmA" evidence="3">
    <location>
        <begin position="1"/>
        <end position="213"/>
    </location>
</feature>
<keyword evidence="5" id="KW-1185">Reference proteome</keyword>
<organism evidence="4 5">
    <name type="scientific">Desulfosarcina alkanivorans</name>
    <dbReference type="NCBI Taxonomy" id="571177"/>
    <lineage>
        <taxon>Bacteria</taxon>
        <taxon>Pseudomonadati</taxon>
        <taxon>Thermodesulfobacteriota</taxon>
        <taxon>Desulfobacteria</taxon>
        <taxon>Desulfobacterales</taxon>
        <taxon>Desulfosarcinaceae</taxon>
        <taxon>Desulfosarcina</taxon>
    </lineage>
</organism>
<dbReference type="InterPro" id="IPR007844">
    <property type="entry name" value="AsmA"/>
</dbReference>
<dbReference type="PANTHER" id="PTHR30441">
    <property type="entry name" value="DUF748 DOMAIN-CONTAINING PROTEIN"/>
    <property type="match status" value="1"/>
</dbReference>
<dbReference type="PANTHER" id="PTHR30441:SF4">
    <property type="entry name" value="PROTEIN ASMA"/>
    <property type="match status" value="1"/>
</dbReference>
<dbReference type="GO" id="GO:0005886">
    <property type="term" value="C:plasma membrane"/>
    <property type="evidence" value="ECO:0007669"/>
    <property type="project" value="TreeGrafter"/>
</dbReference>
<accession>A0A5K7Z202</accession>
<dbReference type="InterPro" id="IPR052894">
    <property type="entry name" value="AsmA-related"/>
</dbReference>
<evidence type="ECO:0000313" key="5">
    <source>
        <dbReference type="Proteomes" id="UP000427906"/>
    </source>
</evidence>
<feature type="region of interest" description="Disordered" evidence="1">
    <location>
        <begin position="128"/>
        <end position="149"/>
    </location>
</feature>
<sequence length="669" mass="72341">MNKTVKWIFAVIGCAVALIVIAVIVLPMVIDVEKYKPQIQHQVEKATGRTFKLGGDLKPSIFPWVGIRLSDLHLGNPSGFEEQDLVSVESFEVRVKLLPLLSRTIEVRRFVVDKPVLVLEKRKDGKGGWEGLGKPAEKTAAQPKDLQTPAPRGEFPIKRLLVGEFAVTNGRILWIDHAGGTRKTVEDINLVLTDLSFDKPIGVAFSALADQQPVKLDGTVGPLGDRPGKSPISLKLAARLLDELEVRLDGRIDPSAAPPKFDLAVDVADFSPRRIMDRLGLKPPLETADANVLNAVAVALNLKGTPEAITVSDGRLKLDDSRATFSAQAGELTRPNLKFDLDLDGIDLDRYLPPPAEGDAGADTAPETPAASASQPTDYGPLRRLVLDARLKTGELKIKKARMQNIEVRVSARSGIIRLDPLKIDLYQGNIAGTGVVNVQQEKPSTAMHMMLNSVQAGPLIKDLMDRELIEGAMAADIDLNFKGEAPDLIRKTLGGKGNLQFTDGAIVGIDLASMVRNVQASFGLTRQPSQKPRTDFAELQLPFSITSGLFKTDATRLVSPLMRVLAVGKADLAGETLDFRVEPKFVATIKGQGDTTQRSGIMVPVIVSGSLTAPTFKPDLKSMLGQQLGQPLPDKEALKKMMPSEEDAKKNIEEGVKGLLKGLPFGSQ</sequence>
<dbReference type="GO" id="GO:0090313">
    <property type="term" value="P:regulation of protein targeting to membrane"/>
    <property type="evidence" value="ECO:0007669"/>
    <property type="project" value="TreeGrafter"/>
</dbReference>
<dbReference type="Proteomes" id="UP000427906">
    <property type="component" value="Chromosome"/>
</dbReference>
<feature type="region of interest" description="Disordered" evidence="1">
    <location>
        <begin position="352"/>
        <end position="378"/>
    </location>
</feature>
<evidence type="ECO:0000259" key="3">
    <source>
        <dbReference type="Pfam" id="PF05170"/>
    </source>
</evidence>
<keyword evidence="2" id="KW-0812">Transmembrane</keyword>
<feature type="domain" description="AsmA" evidence="3">
    <location>
        <begin position="333"/>
        <end position="553"/>
    </location>
</feature>
<gene>
    <name evidence="4" type="primary">amsA</name>
    <name evidence="4" type="ORF">DSCA_64440</name>
</gene>
<reference evidence="4 5" key="1">
    <citation type="submission" date="2019-11" db="EMBL/GenBank/DDBJ databases">
        <title>Comparative genomics of hydrocarbon-degrading Desulfosarcina strains.</title>
        <authorList>
            <person name="Watanabe M."/>
            <person name="Kojima H."/>
            <person name="Fukui M."/>
        </authorList>
    </citation>
    <scope>NUCLEOTIDE SEQUENCE [LARGE SCALE GENOMIC DNA]</scope>
    <source>
        <strain evidence="4 5">PL12</strain>
    </source>
</reference>
<dbReference type="Pfam" id="PF05170">
    <property type="entry name" value="AsmA"/>
    <property type="match status" value="2"/>
</dbReference>
<feature type="transmembrane region" description="Helical" evidence="2">
    <location>
        <begin position="7"/>
        <end position="30"/>
    </location>
</feature>